<proteinExistence type="predicted"/>
<accession>A0A4Y2DZM2</accession>
<gene>
    <name evidence="1" type="ORF">AVEN_121155_1</name>
</gene>
<evidence type="ECO:0000313" key="2">
    <source>
        <dbReference type="Proteomes" id="UP000499080"/>
    </source>
</evidence>
<organism evidence="1 2">
    <name type="scientific">Araneus ventricosus</name>
    <name type="common">Orbweaver spider</name>
    <name type="synonym">Epeira ventricosa</name>
    <dbReference type="NCBI Taxonomy" id="182803"/>
    <lineage>
        <taxon>Eukaryota</taxon>
        <taxon>Metazoa</taxon>
        <taxon>Ecdysozoa</taxon>
        <taxon>Arthropoda</taxon>
        <taxon>Chelicerata</taxon>
        <taxon>Arachnida</taxon>
        <taxon>Araneae</taxon>
        <taxon>Araneomorphae</taxon>
        <taxon>Entelegynae</taxon>
        <taxon>Araneoidea</taxon>
        <taxon>Araneidae</taxon>
        <taxon>Araneus</taxon>
    </lineage>
</organism>
<protein>
    <submittedName>
        <fullName evidence="1">Uncharacterized protein</fullName>
    </submittedName>
</protein>
<dbReference type="Proteomes" id="UP000499080">
    <property type="component" value="Unassembled WGS sequence"/>
</dbReference>
<keyword evidence="2" id="KW-1185">Reference proteome</keyword>
<dbReference type="AlphaFoldDB" id="A0A4Y2DZM2"/>
<evidence type="ECO:0000313" key="1">
    <source>
        <dbReference type="EMBL" id="GBM22343.1"/>
    </source>
</evidence>
<dbReference type="EMBL" id="BGPR01000478">
    <property type="protein sequence ID" value="GBM22343.1"/>
    <property type="molecule type" value="Genomic_DNA"/>
</dbReference>
<name>A0A4Y2DZM2_ARAVE</name>
<comment type="caution">
    <text evidence="1">The sequence shown here is derived from an EMBL/GenBank/DDBJ whole genome shotgun (WGS) entry which is preliminary data.</text>
</comment>
<reference evidence="1 2" key="1">
    <citation type="journal article" date="2019" name="Sci. Rep.">
        <title>Orb-weaving spider Araneus ventricosus genome elucidates the spidroin gene catalogue.</title>
        <authorList>
            <person name="Kono N."/>
            <person name="Nakamura H."/>
            <person name="Ohtoshi R."/>
            <person name="Moran D.A.P."/>
            <person name="Shinohara A."/>
            <person name="Yoshida Y."/>
            <person name="Fujiwara M."/>
            <person name="Mori M."/>
            <person name="Tomita M."/>
            <person name="Arakawa K."/>
        </authorList>
    </citation>
    <scope>NUCLEOTIDE SEQUENCE [LARGE SCALE GENOMIC DNA]</scope>
</reference>
<sequence length="130" mass="15034">MEARHSWCGATRRILNHFRIPPFYSPTTTKETLNRVASSRQVEERREAGQYSNRSGHCRSMNAEIMRGVGTFVCVELWAYCVLWRDAQQDNFSDRYGMVPNVPIKLGIHEKSRLFHLAQRTFPSPTTNSS</sequence>